<dbReference type="AlphaFoldDB" id="A0A2N0U4U5"/>
<name>A0A2N0U4U5_9FLAO</name>
<keyword evidence="3 6" id="KW-0812">Transmembrane</keyword>
<accession>A0A2N0U4U5</accession>
<evidence type="ECO:0000313" key="9">
    <source>
        <dbReference type="Proteomes" id="UP000232533"/>
    </source>
</evidence>
<sequence length="682" mass="78332">MKMKIIKNFSLFLFILCFQSLIAQSEYSFEDFDYPEETVTWGSKSKSTYFIPMGENQRLLTGSKLFLNFKTSEVLNFNKSFVTVAVNNIPFSTKRPSQDGNSIDFQIPLSQRQVNSGFIRIDVISDLKILDEYCEVYNEGAFWLRRLGTSQIVLNIKENKEIQSNTISSYIKQVKAIYLPENPTLTNVKYAAYIQFYFKNELGRKLEVKTLPKSLDSIKSKSVLLGELRNFDDLPGKQSITQGLNSEKGLVKLHHLKKEDTITGDAGTEPVVVLVTGNDLTGFEKAAQSFLDKDILQSAFTSSYQVDQGKDLKSYIKDDYQEISFRNLGVSEEITEGVGKMKKEITFPKALFPPGLSKLSLNLKFAYRPLKDNEAAYVNIYMNDVLKYSNSLNNFGSFDDVLHFDSVEFRQQNNLKVEYYYIPEGGQCVVNPSSFYAQIDLNNSRFVAEAFNKREQLSFGTFQQHFSKNKTNIYWDSPNNPQDISVIGELLEVFNSDILTKEGYIYPNILPLDSLQSNINSHNGIIITSNSTSLQEFESSNAYVAIDKDKYYFEKEDFNRYFNIQYAENIALNQLFESGDKEFMFIYNPKERPETLARLVQDIEESNFSSSDIILANENNSYSFSLRNINKPDKEEIEGDFDAFWKNYGIIIIFGFLILMIVLLIYIFQKSQESKNSIIENK</sequence>
<evidence type="ECO:0000256" key="4">
    <source>
        <dbReference type="ARBA" id="ARBA00022989"/>
    </source>
</evidence>
<keyword evidence="5 6" id="KW-0472">Membrane</keyword>
<evidence type="ECO:0000256" key="1">
    <source>
        <dbReference type="ARBA" id="ARBA00004162"/>
    </source>
</evidence>
<gene>
    <name evidence="8" type="ORF">APR40_06590</name>
</gene>
<keyword evidence="4 6" id="KW-1133">Transmembrane helix</keyword>
<comment type="caution">
    <text evidence="8">The sequence shown here is derived from an EMBL/GenBank/DDBJ whole genome shotgun (WGS) entry which is preliminary data.</text>
</comment>
<dbReference type="EMBL" id="LKTR01000002">
    <property type="protein sequence ID" value="PKD22032.1"/>
    <property type="molecule type" value="Genomic_DNA"/>
</dbReference>
<protein>
    <recommendedName>
        <fullName evidence="10">Cellulose synthase</fullName>
    </recommendedName>
</protein>
<feature type="transmembrane region" description="Helical" evidence="6">
    <location>
        <begin position="648"/>
        <end position="668"/>
    </location>
</feature>
<dbReference type="InterPro" id="IPR018513">
    <property type="entry name" value="Cell_synthase_bac"/>
</dbReference>
<evidence type="ECO:0000256" key="2">
    <source>
        <dbReference type="ARBA" id="ARBA00022475"/>
    </source>
</evidence>
<proteinExistence type="predicted"/>
<reference evidence="8 9" key="1">
    <citation type="submission" date="2015-10" db="EMBL/GenBank/DDBJ databases">
        <title>Draft genome sequence of Salegentibacter salinarum KCTC 12975.</title>
        <authorList>
            <person name="Lin W."/>
            <person name="Zheng Q."/>
        </authorList>
    </citation>
    <scope>NUCLEOTIDE SEQUENCE [LARGE SCALE GENOMIC DNA]</scope>
    <source>
        <strain evidence="8 9">KCTC 12974</strain>
    </source>
</reference>
<evidence type="ECO:0000256" key="3">
    <source>
        <dbReference type="ARBA" id="ARBA00022692"/>
    </source>
</evidence>
<dbReference type="Gene3D" id="2.60.120.260">
    <property type="entry name" value="Galactose-binding domain-like"/>
    <property type="match status" value="2"/>
</dbReference>
<keyword evidence="7" id="KW-0732">Signal</keyword>
<feature type="chain" id="PRO_5014987614" description="Cellulose synthase" evidence="7">
    <location>
        <begin position="24"/>
        <end position="682"/>
    </location>
</feature>
<dbReference type="Pfam" id="PF03170">
    <property type="entry name" value="BcsB"/>
    <property type="match status" value="2"/>
</dbReference>
<organism evidence="8 9">
    <name type="scientific">Salegentibacter salarius</name>
    <dbReference type="NCBI Taxonomy" id="435906"/>
    <lineage>
        <taxon>Bacteria</taxon>
        <taxon>Pseudomonadati</taxon>
        <taxon>Bacteroidota</taxon>
        <taxon>Flavobacteriia</taxon>
        <taxon>Flavobacteriales</taxon>
        <taxon>Flavobacteriaceae</taxon>
        <taxon>Salegentibacter</taxon>
    </lineage>
</organism>
<dbReference type="OrthoDB" id="1390333at2"/>
<evidence type="ECO:0000256" key="5">
    <source>
        <dbReference type="ARBA" id="ARBA00023136"/>
    </source>
</evidence>
<dbReference type="GO" id="GO:0006011">
    <property type="term" value="P:UDP-alpha-D-glucose metabolic process"/>
    <property type="evidence" value="ECO:0007669"/>
    <property type="project" value="InterPro"/>
</dbReference>
<evidence type="ECO:0000256" key="7">
    <source>
        <dbReference type="SAM" id="SignalP"/>
    </source>
</evidence>
<dbReference type="Proteomes" id="UP000232533">
    <property type="component" value="Unassembled WGS sequence"/>
</dbReference>
<evidence type="ECO:0008006" key="10">
    <source>
        <dbReference type="Google" id="ProtNLM"/>
    </source>
</evidence>
<dbReference type="PANTHER" id="PTHR39083">
    <property type="entry name" value="CYCLIC DI-GMP-BINDING PROTEIN"/>
    <property type="match status" value="1"/>
</dbReference>
<keyword evidence="2" id="KW-1003">Cell membrane</keyword>
<feature type="signal peptide" evidence="7">
    <location>
        <begin position="1"/>
        <end position="23"/>
    </location>
</feature>
<comment type="subcellular location">
    <subcellularLocation>
        <location evidence="1">Cell membrane</location>
        <topology evidence="1">Single-pass membrane protein</topology>
    </subcellularLocation>
</comment>
<dbReference type="PANTHER" id="PTHR39083:SF1">
    <property type="entry name" value="CYCLIC DI-GMP-BINDING PROTEIN"/>
    <property type="match status" value="1"/>
</dbReference>
<evidence type="ECO:0000256" key="6">
    <source>
        <dbReference type="SAM" id="Phobius"/>
    </source>
</evidence>
<evidence type="ECO:0000313" key="8">
    <source>
        <dbReference type="EMBL" id="PKD22032.1"/>
    </source>
</evidence>
<dbReference type="GO" id="GO:0005886">
    <property type="term" value="C:plasma membrane"/>
    <property type="evidence" value="ECO:0007669"/>
    <property type="project" value="UniProtKB-SubCell"/>
</dbReference>